<dbReference type="PROSITE" id="PS51257">
    <property type="entry name" value="PROKAR_LIPOPROTEIN"/>
    <property type="match status" value="1"/>
</dbReference>
<accession>A0A917P8F6</accession>
<name>A0A917P8F6_9DEIO</name>
<evidence type="ECO:0008006" key="4">
    <source>
        <dbReference type="Google" id="ProtNLM"/>
    </source>
</evidence>
<evidence type="ECO:0000313" key="2">
    <source>
        <dbReference type="EMBL" id="GGJ66706.1"/>
    </source>
</evidence>
<dbReference type="Proteomes" id="UP000635726">
    <property type="component" value="Unassembled WGS sequence"/>
</dbReference>
<evidence type="ECO:0000256" key="1">
    <source>
        <dbReference type="SAM" id="SignalP"/>
    </source>
</evidence>
<dbReference type="InterPro" id="IPR013783">
    <property type="entry name" value="Ig-like_fold"/>
</dbReference>
<feature type="signal peptide" evidence="1">
    <location>
        <begin position="1"/>
        <end position="21"/>
    </location>
</feature>
<dbReference type="Gene3D" id="2.60.40.10">
    <property type="entry name" value="Immunoglobulins"/>
    <property type="match status" value="1"/>
</dbReference>
<sequence length="125" mass="12842">MSARRSPALILLLASLLVACARPGTAPLQLSRVDAAALRTGGTADLRLRVRDVNGAPVQATHLTAHADMLHPGMPSVPGRVSANADGTVTVSGLALGMAGDWVLTVRTDTPGGEREGQVAFTVRP</sequence>
<dbReference type="EMBL" id="BMOE01000002">
    <property type="protein sequence ID" value="GGJ66706.1"/>
    <property type="molecule type" value="Genomic_DNA"/>
</dbReference>
<protein>
    <recommendedName>
        <fullName evidence="4">YtkA-like domain-containing protein</fullName>
    </recommendedName>
</protein>
<gene>
    <name evidence="2" type="ORF">GCM10008939_08540</name>
</gene>
<dbReference type="AlphaFoldDB" id="A0A917P8F6"/>
<organism evidence="2 3">
    <name type="scientific">Deinococcus aquiradiocola</name>
    <dbReference type="NCBI Taxonomy" id="393059"/>
    <lineage>
        <taxon>Bacteria</taxon>
        <taxon>Thermotogati</taxon>
        <taxon>Deinococcota</taxon>
        <taxon>Deinococci</taxon>
        <taxon>Deinococcales</taxon>
        <taxon>Deinococcaceae</taxon>
        <taxon>Deinococcus</taxon>
    </lineage>
</organism>
<keyword evidence="3" id="KW-1185">Reference proteome</keyword>
<evidence type="ECO:0000313" key="3">
    <source>
        <dbReference type="Proteomes" id="UP000635726"/>
    </source>
</evidence>
<reference evidence="2" key="1">
    <citation type="journal article" date="2014" name="Int. J. Syst. Evol. Microbiol.">
        <title>Complete genome sequence of Corynebacterium casei LMG S-19264T (=DSM 44701T), isolated from a smear-ripened cheese.</title>
        <authorList>
            <consortium name="US DOE Joint Genome Institute (JGI-PGF)"/>
            <person name="Walter F."/>
            <person name="Albersmeier A."/>
            <person name="Kalinowski J."/>
            <person name="Ruckert C."/>
        </authorList>
    </citation>
    <scope>NUCLEOTIDE SEQUENCE</scope>
    <source>
        <strain evidence="2">JCM 14371</strain>
    </source>
</reference>
<feature type="chain" id="PRO_5037640870" description="YtkA-like domain-containing protein" evidence="1">
    <location>
        <begin position="22"/>
        <end position="125"/>
    </location>
</feature>
<keyword evidence="1" id="KW-0732">Signal</keyword>
<proteinExistence type="predicted"/>
<comment type="caution">
    <text evidence="2">The sequence shown here is derived from an EMBL/GenBank/DDBJ whole genome shotgun (WGS) entry which is preliminary data.</text>
</comment>
<reference evidence="2" key="2">
    <citation type="submission" date="2020-09" db="EMBL/GenBank/DDBJ databases">
        <authorList>
            <person name="Sun Q."/>
            <person name="Ohkuma M."/>
        </authorList>
    </citation>
    <scope>NUCLEOTIDE SEQUENCE</scope>
    <source>
        <strain evidence="2">JCM 14371</strain>
    </source>
</reference>
<dbReference type="RefSeq" id="WP_188961038.1">
    <property type="nucleotide sequence ID" value="NZ_BMOE01000002.1"/>
</dbReference>